<keyword evidence="1" id="KW-0472">Membrane</keyword>
<evidence type="ECO:0000313" key="2">
    <source>
        <dbReference type="EMBL" id="CAD6547261.1"/>
    </source>
</evidence>
<evidence type="ECO:0000313" key="3">
    <source>
        <dbReference type="Proteomes" id="UP000598032"/>
    </source>
</evidence>
<keyword evidence="3" id="KW-1185">Reference proteome</keyword>
<organism evidence="2 3">
    <name type="scientific">Paraburkholderia metrosideri</name>
    <dbReference type="NCBI Taxonomy" id="580937"/>
    <lineage>
        <taxon>Bacteria</taxon>
        <taxon>Pseudomonadati</taxon>
        <taxon>Pseudomonadota</taxon>
        <taxon>Betaproteobacteria</taxon>
        <taxon>Burkholderiales</taxon>
        <taxon>Burkholderiaceae</taxon>
        <taxon>Paraburkholderia</taxon>
    </lineage>
</organism>
<comment type="caution">
    <text evidence="2">The sequence shown here is derived from an EMBL/GenBank/DDBJ whole genome shotgun (WGS) entry which is preliminary data.</text>
</comment>
<proteinExistence type="predicted"/>
<protein>
    <submittedName>
        <fullName evidence="2">Uncharacterized protein</fullName>
    </submittedName>
</protein>
<accession>A0ABM8NWU4</accession>
<dbReference type="InterPro" id="IPR036259">
    <property type="entry name" value="MFS_trans_sf"/>
</dbReference>
<dbReference type="SUPFAM" id="SSF103473">
    <property type="entry name" value="MFS general substrate transporter"/>
    <property type="match status" value="1"/>
</dbReference>
<name>A0ABM8NWU4_9BURK</name>
<gene>
    <name evidence="2" type="ORF">LMG28140_04447</name>
</gene>
<dbReference type="Proteomes" id="UP000598032">
    <property type="component" value="Unassembled WGS sequence"/>
</dbReference>
<dbReference type="EMBL" id="CAJHCP010000009">
    <property type="protein sequence ID" value="CAD6547261.1"/>
    <property type="molecule type" value="Genomic_DNA"/>
</dbReference>
<feature type="transmembrane region" description="Helical" evidence="1">
    <location>
        <begin position="53"/>
        <end position="74"/>
    </location>
</feature>
<feature type="transmembrane region" description="Helical" evidence="1">
    <location>
        <begin position="21"/>
        <end position="41"/>
    </location>
</feature>
<evidence type="ECO:0000256" key="1">
    <source>
        <dbReference type="SAM" id="Phobius"/>
    </source>
</evidence>
<keyword evidence="1" id="KW-1133">Transmembrane helix</keyword>
<dbReference type="Gene3D" id="1.20.1250.20">
    <property type="entry name" value="MFS general substrate transporter like domains"/>
    <property type="match status" value="1"/>
</dbReference>
<reference evidence="2 3" key="1">
    <citation type="submission" date="2020-10" db="EMBL/GenBank/DDBJ databases">
        <authorList>
            <person name="Peeters C."/>
        </authorList>
    </citation>
    <scope>NUCLEOTIDE SEQUENCE [LARGE SCALE GENOMIC DNA]</scope>
    <source>
        <strain evidence="2 3">LMG 28140</strain>
    </source>
</reference>
<sequence>MTWMHAYLVEQRGLSLRQAGLYAFFSFIGIAIVAALAGFAADRLIAGGYDVAVMRKSFIVAGFIGGTSVLRGAYAPSAQRTLFWSELRSRTPRSKDQPAKL</sequence>
<keyword evidence="1" id="KW-0812">Transmembrane</keyword>